<dbReference type="AlphaFoldDB" id="A0A1W9S0E5"/>
<sequence>MSKLLFGSSKVPELSYLLKEVSLDDLHTISKMLGSSGSLKSRARLINSIPNKLLDAKFVKKYISSLPQEEMTALKIFFYMQSYAPDLLSTVRRKMSGLINSLRDRGLIFYMGKAKQYFMPREIVSSIEGVVSVDLECISLNESGGKEINHGFAMLRDVFTVFSQARSGKIRMTKAGNAFSNSVDKLSNLLELSSHQIPSDIMEPDKRIQFILEYLKVKGLIALAGKKTISTDVNITNWSRERYLEFLNSIARFYFFEFNPPNNIVKALTIAFVVAMSQYKSSSIFKYNDFVELVIKTVRKIETSVSAKDIRETIATLTLFGILKLVERDRGDGALGISDIGLALLKGMEFIPQVNNELYILPDFNIIASKDVELSLRATLETFLELVSLKETITFKLTRQSAYQGFKAGYTSEGIINILKDNSSKPLPQNIEYSLVNWYNLYKKASFKKGIFIAVDSDEVADEILSNKQLRQYVKEVVRGPVLILKDGAYDRTFSVLHEDDTLIEQLSQQELSTNNISLALENCAHLGREVYMIYKNNDTIWRGYVTPRGITEKEGRRYARVRKRGTKHNTEVLIDEIMYVSFED</sequence>
<protein>
    <recommendedName>
        <fullName evidence="1">Helicase XPB/Ssl2 N-terminal domain-containing protein</fullName>
    </recommendedName>
</protein>
<dbReference type="Pfam" id="PF13625">
    <property type="entry name" value="Helicase_C_3"/>
    <property type="match status" value="1"/>
</dbReference>
<evidence type="ECO:0000313" key="2">
    <source>
        <dbReference type="EMBL" id="OQX90175.1"/>
    </source>
</evidence>
<dbReference type="EMBL" id="NATQ01000093">
    <property type="protein sequence ID" value="OQX90175.1"/>
    <property type="molecule type" value="Genomic_DNA"/>
</dbReference>
<dbReference type="InterPro" id="IPR032830">
    <property type="entry name" value="XPB/Ssl2_N"/>
</dbReference>
<comment type="caution">
    <text evidence="2">The sequence shown here is derived from an EMBL/GenBank/DDBJ whole genome shotgun (WGS) entry which is preliminary data.</text>
</comment>
<accession>A0A1W9S0E5</accession>
<name>A0A1W9S0E5_9BACT</name>
<proteinExistence type="predicted"/>
<evidence type="ECO:0000313" key="3">
    <source>
        <dbReference type="Proteomes" id="UP000192611"/>
    </source>
</evidence>
<gene>
    <name evidence="2" type="ORF">B6D57_04495</name>
</gene>
<organism evidence="2 3">
    <name type="scientific">Candidatus Coatesbacteria bacterium 4484_99</name>
    <dbReference type="NCBI Taxonomy" id="1970774"/>
    <lineage>
        <taxon>Bacteria</taxon>
        <taxon>Candidatus Coatesiibacteriota</taxon>
    </lineage>
</organism>
<dbReference type="Proteomes" id="UP000192611">
    <property type="component" value="Unassembled WGS sequence"/>
</dbReference>
<evidence type="ECO:0000259" key="1">
    <source>
        <dbReference type="Pfam" id="PF13625"/>
    </source>
</evidence>
<reference evidence="3" key="1">
    <citation type="submission" date="2017-03" db="EMBL/GenBank/DDBJ databases">
        <title>Novel pathways for hydrocarbon cycling and metabolic interdependencies in hydrothermal sediment communities.</title>
        <authorList>
            <person name="Dombrowski N."/>
            <person name="Seitz K."/>
            <person name="Teske A."/>
            <person name="Baker B."/>
        </authorList>
    </citation>
    <scope>NUCLEOTIDE SEQUENCE [LARGE SCALE GENOMIC DNA]</scope>
</reference>
<feature type="domain" description="Helicase XPB/Ssl2 N-terminal" evidence="1">
    <location>
        <begin position="359"/>
        <end position="473"/>
    </location>
</feature>